<evidence type="ECO:0000313" key="3">
    <source>
        <dbReference type="Proteomes" id="UP001218362"/>
    </source>
</evidence>
<evidence type="ECO:0000313" key="2">
    <source>
        <dbReference type="EMBL" id="WEK47169.1"/>
    </source>
</evidence>
<keyword evidence="1" id="KW-0732">Signal</keyword>
<feature type="chain" id="PRO_5042607408" description="Elongation factor P" evidence="1">
    <location>
        <begin position="22"/>
        <end position="117"/>
    </location>
</feature>
<feature type="signal peptide" evidence="1">
    <location>
        <begin position="1"/>
        <end position="21"/>
    </location>
</feature>
<accession>A0AAJ6BN74</accession>
<dbReference type="KEGG" id="acob:P0Y56_02480"/>
<proteinExistence type="predicted"/>
<dbReference type="EMBL" id="CP119316">
    <property type="protein sequence ID" value="WEK47169.1"/>
    <property type="molecule type" value="Genomic_DNA"/>
</dbReference>
<name>A0AAJ6BN74_9SPHN</name>
<reference evidence="2" key="1">
    <citation type="submission" date="2023-03" db="EMBL/GenBank/DDBJ databases">
        <title>Andean soil-derived lignocellulolytic bacterial consortium as a source of novel taxa and putative plastic-active enzymes.</title>
        <authorList>
            <person name="Diaz-Garcia L."/>
            <person name="Chuvochina M."/>
            <person name="Feuerriegel G."/>
            <person name="Bunk B."/>
            <person name="Sproer C."/>
            <person name="Streit W.R."/>
            <person name="Rodriguez L.M."/>
            <person name="Overmann J."/>
            <person name="Jimenez D.J."/>
        </authorList>
    </citation>
    <scope>NUCLEOTIDE SEQUENCE</scope>
    <source>
        <strain evidence="2">MAG 26</strain>
    </source>
</reference>
<dbReference type="Proteomes" id="UP001218362">
    <property type="component" value="Chromosome"/>
</dbReference>
<evidence type="ECO:0000256" key="1">
    <source>
        <dbReference type="SAM" id="SignalP"/>
    </source>
</evidence>
<gene>
    <name evidence="2" type="ORF">P0Y56_02480</name>
</gene>
<protein>
    <recommendedName>
        <fullName evidence="4">Elongation factor P</fullName>
    </recommendedName>
</protein>
<sequence length="117" mass="12779">MQPLFKLLSLALLAGAAAASAQNSRLDTLERGNYACEMPGDAATQRGVAVPEQSFKVVNASTYVARGERGQYLRLGDTVTITSGPLKGNRYSMKSDHFLRQIDDKGMVTKLRCVKER</sequence>
<organism evidence="2 3">
    <name type="scientific">Candidatus Andeanibacterium colombiense</name>
    <dbReference type="NCBI Taxonomy" id="3121345"/>
    <lineage>
        <taxon>Bacteria</taxon>
        <taxon>Pseudomonadati</taxon>
        <taxon>Pseudomonadota</taxon>
        <taxon>Alphaproteobacteria</taxon>
        <taxon>Sphingomonadales</taxon>
        <taxon>Sphingomonadaceae</taxon>
        <taxon>Candidatus Andeanibacterium</taxon>
    </lineage>
</organism>
<evidence type="ECO:0008006" key="4">
    <source>
        <dbReference type="Google" id="ProtNLM"/>
    </source>
</evidence>
<dbReference type="AlphaFoldDB" id="A0AAJ6BN74"/>